<evidence type="ECO:0000313" key="3">
    <source>
        <dbReference type="Proteomes" id="UP000250831"/>
    </source>
</evidence>
<dbReference type="Pfam" id="PF07470">
    <property type="entry name" value="Glyco_hydro_88"/>
    <property type="match status" value="1"/>
</dbReference>
<reference evidence="2 3" key="1">
    <citation type="submission" date="2018-04" db="EMBL/GenBank/DDBJ databases">
        <title>Sphingobacterium sp. M46 Genome.</title>
        <authorList>
            <person name="Cheng J."/>
            <person name="Li Y."/>
        </authorList>
    </citation>
    <scope>NUCLEOTIDE SEQUENCE [LARGE SCALE GENOMIC DNA]</scope>
    <source>
        <strain evidence="2 3">M46</strain>
    </source>
</reference>
<comment type="caution">
    <text evidence="2">The sequence shown here is derived from an EMBL/GenBank/DDBJ whole genome shotgun (WGS) entry which is preliminary data.</text>
</comment>
<dbReference type="SUPFAM" id="SSF48208">
    <property type="entry name" value="Six-hairpin glycosidases"/>
    <property type="match status" value="1"/>
</dbReference>
<dbReference type="InterPro" id="IPR052043">
    <property type="entry name" value="PolySaccharide_Degr_Enz"/>
</dbReference>
<proteinExistence type="predicted"/>
<evidence type="ECO:0000256" key="1">
    <source>
        <dbReference type="ARBA" id="ARBA00022801"/>
    </source>
</evidence>
<dbReference type="AlphaFoldDB" id="A0A363NK89"/>
<keyword evidence="1 2" id="KW-0378">Hydrolase</keyword>
<organism evidence="2 3">
    <name type="scientific">Sphingobacterium athyrii</name>
    <dbReference type="NCBI Taxonomy" id="2152717"/>
    <lineage>
        <taxon>Bacteria</taxon>
        <taxon>Pseudomonadati</taxon>
        <taxon>Bacteroidota</taxon>
        <taxon>Sphingobacteriia</taxon>
        <taxon>Sphingobacteriales</taxon>
        <taxon>Sphingobacteriaceae</taxon>
        <taxon>Sphingobacterium</taxon>
    </lineage>
</organism>
<dbReference type="GO" id="GO:0016787">
    <property type="term" value="F:hydrolase activity"/>
    <property type="evidence" value="ECO:0007669"/>
    <property type="project" value="UniProtKB-KW"/>
</dbReference>
<dbReference type="InterPro" id="IPR012341">
    <property type="entry name" value="6hp_glycosidase-like_sf"/>
</dbReference>
<name>A0A363NK89_9SPHI</name>
<protein>
    <submittedName>
        <fullName evidence="2">Glycosyl hydrolase</fullName>
    </submittedName>
</protein>
<dbReference type="GO" id="GO:0005975">
    <property type="term" value="P:carbohydrate metabolic process"/>
    <property type="evidence" value="ECO:0007669"/>
    <property type="project" value="InterPro"/>
</dbReference>
<dbReference type="OrthoDB" id="9807186at2"/>
<dbReference type="Proteomes" id="UP000250831">
    <property type="component" value="Unassembled WGS sequence"/>
</dbReference>
<dbReference type="PANTHER" id="PTHR33886">
    <property type="entry name" value="UNSATURATED RHAMNOGALACTURONAN HYDROLASE (EUROFUNG)"/>
    <property type="match status" value="1"/>
</dbReference>
<evidence type="ECO:0000313" key="2">
    <source>
        <dbReference type="EMBL" id="PUV21202.1"/>
    </source>
</evidence>
<sequence length="374" mass="42937">MRSILSGIAVSLALYAPAQHIDLKNWPEGANPMTVGRLVAQRFVESPHNSFKPPAPPKSITYPEVCTWYGALKFAEISQDKALLDKLTQRFMPFFDTEKHLVPRPWHVDFAVFGTVPLELFRQTKNKTFREMGMRFADAQWSIPIDSPQTVKDSYQKFLDKGLTWQTRYWIDDMYMITMLQSKAFQVTGKRKYIDRAAHEMLVYLDTIQKENGLFYHAPDAPFFWGRGNGWMAAGMSELLSALPKDNLNRPAILASYKKMMASLKKYQREDGLWGQLIDRPESWVETSGSAMFTYALITGVRNGWLDASEYTPIARKAWLALVGYINKEGDIANVCEGTNRKNDDQYYLDRKQKTGDMHGQAPILWCIYALLKK</sequence>
<keyword evidence="3" id="KW-1185">Reference proteome</keyword>
<gene>
    <name evidence="2" type="ORF">DCO56_28195</name>
</gene>
<dbReference type="InterPro" id="IPR010905">
    <property type="entry name" value="Glyco_hydro_88"/>
</dbReference>
<dbReference type="PANTHER" id="PTHR33886:SF8">
    <property type="entry name" value="UNSATURATED RHAMNOGALACTURONAN HYDROLASE (EUROFUNG)"/>
    <property type="match status" value="1"/>
</dbReference>
<dbReference type="InterPro" id="IPR008928">
    <property type="entry name" value="6-hairpin_glycosidase_sf"/>
</dbReference>
<accession>A0A363NK89</accession>
<dbReference type="EMBL" id="QCXX01000012">
    <property type="protein sequence ID" value="PUV21202.1"/>
    <property type="molecule type" value="Genomic_DNA"/>
</dbReference>
<dbReference type="Gene3D" id="1.50.10.10">
    <property type="match status" value="1"/>
</dbReference>